<dbReference type="Gene3D" id="3.40.630.10">
    <property type="entry name" value="Zn peptidases"/>
    <property type="match status" value="2"/>
</dbReference>
<protein>
    <recommendedName>
        <fullName evidence="3">Peptidase family M20/M25/M40</fullName>
    </recommendedName>
</protein>
<evidence type="ECO:0000313" key="1">
    <source>
        <dbReference type="EMBL" id="NYH42014.1"/>
    </source>
</evidence>
<evidence type="ECO:0000313" key="2">
    <source>
        <dbReference type="Proteomes" id="UP000523545"/>
    </source>
</evidence>
<comment type="caution">
    <text evidence="1">The sequence shown here is derived from an EMBL/GenBank/DDBJ whole genome shotgun (WGS) entry which is preliminary data.</text>
</comment>
<name>A0A7Z0BEH7_9ACTN</name>
<sequence>MLTAPSDSQMILKISHLNGHWRHGWCVLSLLIIPLFLEFSMKDRPALTLSVLLAVTLVATVAPPANASPTSSGEERFQPSVTYDLSVTDAERDAIHAEVEALAGRVSSARAGDGTYNPLSLVGAMLDGSSYDSISRGGTAATEYPFPVSNNEANQNEYDRKVAKLAWVVKLATDLGFPVVVQRQPDKYVYAEIGDPDAPEMVMALSHLDSPTASVSPAQLARWRDADGNLGSPGAYHSPYVQDGWVYGAGIQDDSGPTLATLLAAKALLKAGLPLDRRIRIVMGIYEDGGPGTPSTTNTANFQSIPYNSNPSFYDNWAYKNLNREEMPIAAYTSDSRFPVIVGNSGSVTPSVSMSLSADSARAFRLTDATAGVTLREGDPTLKDIAYGSTTQIASRAIFTLDVAGAGSAERDRFVSAIVAAATTKGWLPAAPRTTPKVQTTISGDSLTLEINTDVAMEMPTPQYGKNAVVWGMFLLSKGLGALGNPADDMELKKAADGIADLFFRDGVEGEAYIGKYMGIPASLLRNTSNGTPNLTFALMGGINSETPTRFYTDASGSLSMPMYVRSMHINAADSGQATAAVTAAFQSKGFTIGNLGSPIGAGLYVTHDNPLTALQFGSYQASIDRSPQEFADPYSLKDVVYPQGTTGGTLASSFRNKMTAFGAVIPGNERWWHTANERMKVDSAVQMTKIMADGMLEMARYSGPAGAKFMWADMPGLNADRADLDLLDVTIGTYKDASPAVGADQLGNQALLGATSFNIPMWNGRGNSAPTQAAFALGHEPGGVYLPLNDAEYLNNSYVAPMRLEFKVERPDHMSDAAWAKFVAGGYGNFQFNILVGGAVVPLAVPAGQSAEKYFSSRISANNPDAIYLSVNLAITDAPYTGVKPTLADSKTDLYTVNPAYLAANPDPFPGRGAIEQRGFFVFGDGQKNAEFSSPDAVYVTVANAAVDAKPSAVVKKLKGNTNELTITVKQTRIDGSESAVTGTFTINNNAAGTYTVGDYQVYVDTKGNTQVRSISIV</sequence>
<dbReference type="Pfam" id="PF01546">
    <property type="entry name" value="Peptidase_M20"/>
    <property type="match status" value="1"/>
</dbReference>
<dbReference type="SUPFAM" id="SSF53187">
    <property type="entry name" value="Zn-dependent exopeptidases"/>
    <property type="match status" value="1"/>
</dbReference>
<dbReference type="GO" id="GO:0016787">
    <property type="term" value="F:hydrolase activity"/>
    <property type="evidence" value="ECO:0007669"/>
    <property type="project" value="InterPro"/>
</dbReference>
<dbReference type="InterPro" id="IPR002933">
    <property type="entry name" value="Peptidase_M20"/>
</dbReference>
<evidence type="ECO:0008006" key="3">
    <source>
        <dbReference type="Google" id="ProtNLM"/>
    </source>
</evidence>
<dbReference type="EMBL" id="JACCHK010000001">
    <property type="protein sequence ID" value="NYH42014.1"/>
    <property type="molecule type" value="Genomic_DNA"/>
</dbReference>
<gene>
    <name evidence="1" type="ORF">HNR22_001741</name>
</gene>
<proteinExistence type="predicted"/>
<dbReference type="AlphaFoldDB" id="A0A7Z0BEH7"/>
<dbReference type="Proteomes" id="UP000523545">
    <property type="component" value="Unassembled WGS sequence"/>
</dbReference>
<accession>A0A7Z0BEH7</accession>
<organism evidence="1 2">
    <name type="scientific">Micromonospora jinlongensis</name>
    <dbReference type="NCBI Taxonomy" id="1287877"/>
    <lineage>
        <taxon>Bacteria</taxon>
        <taxon>Bacillati</taxon>
        <taxon>Actinomycetota</taxon>
        <taxon>Actinomycetes</taxon>
        <taxon>Micromonosporales</taxon>
        <taxon>Micromonosporaceae</taxon>
        <taxon>Micromonospora</taxon>
    </lineage>
</organism>
<reference evidence="1 2" key="1">
    <citation type="submission" date="2020-07" db="EMBL/GenBank/DDBJ databases">
        <title>Sequencing the genomes of 1000 actinobacteria strains.</title>
        <authorList>
            <person name="Klenk H.-P."/>
        </authorList>
    </citation>
    <scope>NUCLEOTIDE SEQUENCE [LARGE SCALE GENOMIC DNA]</scope>
    <source>
        <strain evidence="1 2">DSM 45876</strain>
    </source>
</reference>
<keyword evidence="2" id="KW-1185">Reference proteome</keyword>
<dbReference type="RefSeq" id="WP_179779910.1">
    <property type="nucleotide sequence ID" value="NZ_JACCHK010000001.1"/>
</dbReference>